<feature type="transmembrane region" description="Helical" evidence="1">
    <location>
        <begin position="201"/>
        <end position="234"/>
    </location>
</feature>
<dbReference type="PANTHER" id="PTHR40076">
    <property type="entry name" value="MEMBRANE PROTEIN-RELATED"/>
    <property type="match status" value="1"/>
</dbReference>
<feature type="transmembrane region" description="Helical" evidence="1">
    <location>
        <begin position="89"/>
        <end position="112"/>
    </location>
</feature>
<sequence>MQANNENQETVVIGGNLNDAVNGQYTLSLSDAFKQTFELTKKHWVPIFLGFLAFMGILIIVSFITVSFLPEAWLEEFSTPDKPLSKQALLALSLFGAAVGAPFWGGLLLMGIRHSVDIPTKAADIFNGFSKAGPLILTLVITSLITQSSIMLLTELHWATGILAQVYLTTVFAFSLPLVVERGITPLNAIFYSVRIINYKLPAFVTLMLIVTGLIILSLLMFGIPLIYIVPLIFNLVGVVYKEVVGVTVNLDQEQPKDDNKPWTA</sequence>
<keyword evidence="1" id="KW-0812">Transmembrane</keyword>
<comment type="caution">
    <text evidence="2">The sequence shown here is derived from an EMBL/GenBank/DDBJ whole genome shotgun (WGS) entry which is preliminary data.</text>
</comment>
<feature type="transmembrane region" description="Helical" evidence="1">
    <location>
        <begin position="132"/>
        <end position="152"/>
    </location>
</feature>
<accession>A0A432ZI08</accession>
<keyword evidence="3" id="KW-1185">Reference proteome</keyword>
<evidence type="ECO:0000256" key="1">
    <source>
        <dbReference type="SAM" id="Phobius"/>
    </source>
</evidence>
<evidence type="ECO:0000313" key="2">
    <source>
        <dbReference type="EMBL" id="RUO77588.1"/>
    </source>
</evidence>
<evidence type="ECO:0000313" key="3">
    <source>
        <dbReference type="Proteomes" id="UP000287908"/>
    </source>
</evidence>
<protein>
    <submittedName>
        <fullName evidence="2">Uncharacterized protein</fullName>
    </submittedName>
</protein>
<dbReference type="RefSeq" id="WP_126783859.1">
    <property type="nucleotide sequence ID" value="NZ_PIQF01000001.1"/>
</dbReference>
<name>A0A432ZI08_9GAMM</name>
<gene>
    <name evidence="2" type="ORF">CWI81_03675</name>
</gene>
<dbReference type="PANTHER" id="PTHR40076:SF1">
    <property type="entry name" value="MEMBRANE PROTEIN"/>
    <property type="match status" value="1"/>
</dbReference>
<dbReference type="OrthoDB" id="5915045at2"/>
<dbReference type="InterPro" id="IPR010380">
    <property type="entry name" value="DUF975"/>
</dbReference>
<dbReference type="Proteomes" id="UP000287908">
    <property type="component" value="Unassembled WGS sequence"/>
</dbReference>
<reference evidence="2 3" key="1">
    <citation type="journal article" date="2011" name="Front. Microbiol.">
        <title>Genomic signatures of strain selection and enhancement in Bacillus atrophaeus var. globigii, a historical biowarfare simulant.</title>
        <authorList>
            <person name="Gibbons H.S."/>
            <person name="Broomall S.M."/>
            <person name="McNew L.A."/>
            <person name="Daligault H."/>
            <person name="Chapman C."/>
            <person name="Bruce D."/>
            <person name="Karavis M."/>
            <person name="Krepps M."/>
            <person name="McGregor P.A."/>
            <person name="Hong C."/>
            <person name="Park K.H."/>
            <person name="Akmal A."/>
            <person name="Feldman A."/>
            <person name="Lin J.S."/>
            <person name="Chang W.E."/>
            <person name="Higgs B.W."/>
            <person name="Demirev P."/>
            <person name="Lindquist J."/>
            <person name="Liem A."/>
            <person name="Fochler E."/>
            <person name="Read T.D."/>
            <person name="Tapia R."/>
            <person name="Johnson S."/>
            <person name="Bishop-Lilly K.A."/>
            <person name="Detter C."/>
            <person name="Han C."/>
            <person name="Sozhamannan S."/>
            <person name="Rosenzweig C.N."/>
            <person name="Skowronski E.W."/>
        </authorList>
    </citation>
    <scope>NUCLEOTIDE SEQUENCE [LARGE SCALE GENOMIC DNA]</scope>
    <source>
        <strain evidence="2 3">CL-SP19</strain>
    </source>
</reference>
<keyword evidence="1" id="KW-0472">Membrane</keyword>
<feature type="transmembrane region" description="Helical" evidence="1">
    <location>
        <begin position="44"/>
        <end position="69"/>
    </location>
</feature>
<feature type="transmembrane region" description="Helical" evidence="1">
    <location>
        <begin position="158"/>
        <end position="180"/>
    </location>
</feature>
<keyword evidence="1" id="KW-1133">Transmembrane helix</keyword>
<proteinExistence type="predicted"/>
<dbReference type="EMBL" id="PIQF01000001">
    <property type="protein sequence ID" value="RUO77588.1"/>
    <property type="molecule type" value="Genomic_DNA"/>
</dbReference>
<dbReference type="AlphaFoldDB" id="A0A432ZI08"/>
<organism evidence="2 3">
    <name type="scientific">Idiomarina seosinensis</name>
    <dbReference type="NCBI Taxonomy" id="281739"/>
    <lineage>
        <taxon>Bacteria</taxon>
        <taxon>Pseudomonadati</taxon>
        <taxon>Pseudomonadota</taxon>
        <taxon>Gammaproteobacteria</taxon>
        <taxon>Alteromonadales</taxon>
        <taxon>Idiomarinaceae</taxon>
        <taxon>Idiomarina</taxon>
    </lineage>
</organism>